<evidence type="ECO:0000313" key="1">
    <source>
        <dbReference type="EMBL" id="DAF89151.1"/>
    </source>
</evidence>
<sequence length="147" mass="17020">MSVISAIRDFIAAECPYLDEFSEVFSGVSKVEVDTLDENPKNYMIEVAPADPVVRTYTNGDTVRRVAFHFCSRVFFGAADNIDTSDFYEHFSEWLEECTRKGNFPKLGSFKEPRYIRATTNGYMTDNETQTARYAIQCEFIYLQKRR</sequence>
<protein>
    <submittedName>
        <fullName evidence="1">Minor capsid protein from bacteriophage</fullName>
    </submittedName>
</protein>
<dbReference type="EMBL" id="BK016003">
    <property type="protein sequence ID" value="DAF89151.1"/>
    <property type="molecule type" value="Genomic_DNA"/>
</dbReference>
<proteinExistence type="predicted"/>
<reference evidence="1" key="1">
    <citation type="journal article" date="2021" name="Proc. Natl. Acad. Sci. U.S.A.">
        <title>A Catalog of Tens of Thousands of Viruses from Human Metagenomes Reveals Hidden Associations with Chronic Diseases.</title>
        <authorList>
            <person name="Tisza M.J."/>
            <person name="Buck C.B."/>
        </authorList>
    </citation>
    <scope>NUCLEOTIDE SEQUENCE</scope>
    <source>
        <strain evidence="1">CtC6C6</strain>
    </source>
</reference>
<organism evidence="1">
    <name type="scientific">Siphoviridae sp. ctC6C6</name>
    <dbReference type="NCBI Taxonomy" id="2825376"/>
    <lineage>
        <taxon>Viruses</taxon>
        <taxon>Duplodnaviria</taxon>
        <taxon>Heunggongvirae</taxon>
        <taxon>Uroviricota</taxon>
        <taxon>Caudoviricetes</taxon>
    </lineage>
</organism>
<name>A0A8S5U3W3_9CAUD</name>
<accession>A0A8S5U3W3</accession>